<dbReference type="RefSeq" id="WP_238807297.1">
    <property type="nucleotide sequence ID" value="NZ_CAKLPY010000002.1"/>
</dbReference>
<reference evidence="2" key="1">
    <citation type="submission" date="2021-12" db="EMBL/GenBank/DDBJ databases">
        <authorList>
            <person name="Rodrigo-Torres L."/>
            <person name="Arahal R. D."/>
            <person name="Lucena T."/>
        </authorList>
    </citation>
    <scope>NUCLEOTIDE SEQUENCE</scope>
    <source>
        <strain evidence="2">CECT 8858</strain>
    </source>
</reference>
<gene>
    <name evidence="2" type="ORF">EMA8858_02880</name>
</gene>
<organism evidence="2 3">
    <name type="scientific">Emticicia aquatica</name>
    <dbReference type="NCBI Taxonomy" id="1681835"/>
    <lineage>
        <taxon>Bacteria</taxon>
        <taxon>Pseudomonadati</taxon>
        <taxon>Bacteroidota</taxon>
        <taxon>Cytophagia</taxon>
        <taxon>Cytophagales</taxon>
        <taxon>Leadbetterellaceae</taxon>
        <taxon>Emticicia</taxon>
    </lineage>
</organism>
<dbReference type="Gene3D" id="3.90.1480.10">
    <property type="entry name" value="Alpha-2,3-sialyltransferase"/>
    <property type="match status" value="1"/>
</dbReference>
<keyword evidence="3" id="KW-1185">Reference proteome</keyword>
<proteinExistence type="predicted"/>
<protein>
    <recommendedName>
        <fullName evidence="1">6-hydroxymethylpterin diphosphokinase MptE-like domain-containing protein</fullName>
    </recommendedName>
</protein>
<comment type="caution">
    <text evidence="2">The sequence shown here is derived from an EMBL/GenBank/DDBJ whole genome shotgun (WGS) entry which is preliminary data.</text>
</comment>
<name>A0ABN8EUL8_9BACT</name>
<dbReference type="EMBL" id="CAKLPY010000002">
    <property type="protein sequence ID" value="CAH0996745.1"/>
    <property type="molecule type" value="Genomic_DNA"/>
</dbReference>
<dbReference type="Pfam" id="PF01973">
    <property type="entry name" value="MptE-like"/>
    <property type="match status" value="1"/>
</dbReference>
<evidence type="ECO:0000313" key="3">
    <source>
        <dbReference type="Proteomes" id="UP000837932"/>
    </source>
</evidence>
<sequence>MFKKFTKKLLSKVFYLFVEQYSFVHLNKNSILKLMWYSLRFRLVDWGILLTKNEKKIASLRNKYKGKRCFIIGNGPSLNTLDLSKLKNEFTFGVNAIYLNYENMGFYPNFYVIEDYLVAEDRAEEINSYNKSDLKFFGTYLDYVLKKDSKSIHLNVQMKYTEPFSPFFSTNCVRKLGVGGSVTFLCLQLAYYMGFETVYMIGFDHNYHIPKEAKLDETTVILSESDDINHFSKSYFGKGYRWHDPKVDRMAMGFLEAKNKFEKDGRKIINATNGGKLEVFPRVTYNKIFQQ</sequence>
<evidence type="ECO:0000313" key="2">
    <source>
        <dbReference type="EMBL" id="CAH0996745.1"/>
    </source>
</evidence>
<feature type="domain" description="6-hydroxymethylpterin diphosphokinase MptE-like" evidence="1">
    <location>
        <begin position="52"/>
        <end position="208"/>
    </location>
</feature>
<accession>A0ABN8EUL8</accession>
<dbReference type="InterPro" id="IPR002826">
    <property type="entry name" value="MptE-like"/>
</dbReference>
<evidence type="ECO:0000259" key="1">
    <source>
        <dbReference type="Pfam" id="PF01973"/>
    </source>
</evidence>
<dbReference type="Proteomes" id="UP000837932">
    <property type="component" value="Unassembled WGS sequence"/>
</dbReference>